<dbReference type="EC" id="3.1.1.-" evidence="3"/>
<accession>A0A3M0I6F6</accession>
<dbReference type="AlphaFoldDB" id="A0A3M0I6F6"/>
<dbReference type="InterPro" id="IPR029058">
    <property type="entry name" value="AB_hydrolase_fold"/>
</dbReference>
<feature type="domain" description="Carboxylesterase type B" evidence="4">
    <location>
        <begin position="10"/>
        <end position="456"/>
    </location>
</feature>
<evidence type="ECO:0000313" key="6">
    <source>
        <dbReference type="Proteomes" id="UP000270471"/>
    </source>
</evidence>
<gene>
    <name evidence="5" type="ORF">CTZ28_21930</name>
</gene>
<dbReference type="InterPro" id="IPR002018">
    <property type="entry name" value="CarbesteraseB"/>
</dbReference>
<dbReference type="OrthoDB" id="3199405at2"/>
<dbReference type="PROSITE" id="PS00122">
    <property type="entry name" value="CARBOXYLESTERASE_B_1"/>
    <property type="match status" value="1"/>
</dbReference>
<evidence type="ECO:0000313" key="5">
    <source>
        <dbReference type="EMBL" id="RMB83780.1"/>
    </source>
</evidence>
<dbReference type="GO" id="GO:0016787">
    <property type="term" value="F:hydrolase activity"/>
    <property type="evidence" value="ECO:0007669"/>
    <property type="project" value="UniProtKB-KW"/>
</dbReference>
<dbReference type="Pfam" id="PF00135">
    <property type="entry name" value="COesterase"/>
    <property type="match status" value="1"/>
</dbReference>
<keyword evidence="6" id="KW-1185">Reference proteome</keyword>
<dbReference type="EMBL" id="PENI01000014">
    <property type="protein sequence ID" value="RMB83780.1"/>
    <property type="molecule type" value="Genomic_DNA"/>
</dbReference>
<comment type="caution">
    <text evidence="5">The sequence shown here is derived from an EMBL/GenBank/DDBJ whole genome shotgun (WGS) entry which is preliminary data.</text>
</comment>
<dbReference type="PANTHER" id="PTHR11559">
    <property type="entry name" value="CARBOXYLESTERASE"/>
    <property type="match status" value="1"/>
</dbReference>
<evidence type="ECO:0000259" key="4">
    <source>
        <dbReference type="Pfam" id="PF00135"/>
    </source>
</evidence>
<evidence type="ECO:0000256" key="1">
    <source>
        <dbReference type="ARBA" id="ARBA00005964"/>
    </source>
</evidence>
<keyword evidence="2 3" id="KW-0378">Hydrolase</keyword>
<proteinExistence type="inferred from homology"/>
<dbReference type="InterPro" id="IPR019826">
    <property type="entry name" value="Carboxylesterase_B_AS"/>
</dbReference>
<comment type="similarity">
    <text evidence="1 3">Belongs to the type-B carboxylesterase/lipase family.</text>
</comment>
<evidence type="ECO:0000256" key="3">
    <source>
        <dbReference type="RuleBase" id="RU361235"/>
    </source>
</evidence>
<evidence type="ECO:0000256" key="2">
    <source>
        <dbReference type="ARBA" id="ARBA00022801"/>
    </source>
</evidence>
<reference evidence="5 6" key="1">
    <citation type="submission" date="2017-11" db="EMBL/GenBank/DDBJ databases">
        <title>Draft genome of actinobacteria isolated from guarana (Paullinia cupana (Mart.) Ducke.</title>
        <authorList>
            <person name="Siqueira K.A."/>
            <person name="Liotti R.G."/>
            <person name="Mendes T.A.O."/>
            <person name="Soares M.A."/>
        </authorList>
    </citation>
    <scope>NUCLEOTIDE SEQUENCE [LARGE SCALE GENOMIC DNA]</scope>
    <source>
        <strain evidence="5 6">193</strain>
    </source>
</reference>
<organism evidence="5 6">
    <name type="scientific">Streptomyces shenzhenensis</name>
    <dbReference type="NCBI Taxonomy" id="943815"/>
    <lineage>
        <taxon>Bacteria</taxon>
        <taxon>Bacillati</taxon>
        <taxon>Actinomycetota</taxon>
        <taxon>Actinomycetes</taxon>
        <taxon>Kitasatosporales</taxon>
        <taxon>Streptomycetaceae</taxon>
        <taxon>Streptomyces</taxon>
    </lineage>
</organism>
<protein>
    <recommendedName>
        <fullName evidence="3">Carboxylic ester hydrolase</fullName>
        <ecNumber evidence="3">3.1.1.-</ecNumber>
    </recommendedName>
</protein>
<dbReference type="Proteomes" id="UP000270471">
    <property type="component" value="Unassembled WGS sequence"/>
</dbReference>
<dbReference type="SUPFAM" id="SSF53474">
    <property type="entry name" value="alpha/beta-Hydrolases"/>
    <property type="match status" value="1"/>
</dbReference>
<name>A0A3M0I6F6_9ACTN</name>
<dbReference type="InterPro" id="IPR050309">
    <property type="entry name" value="Type-B_Carboxylest/Lipase"/>
</dbReference>
<dbReference type="Gene3D" id="3.40.50.1820">
    <property type="entry name" value="alpha/beta hydrolase"/>
    <property type="match status" value="1"/>
</dbReference>
<sequence length="493" mass="52314">MLRSAIVDVITQQGIFRGAPTSSGWSFKGIPYAAAPIGEARFAAPHPPEPHEGVADATEYGATVSTPPQRSAVMDALLPDPRRPGLNGLNLNVWTPDVMGQAPVLVFVHGGGFATGAGSTTAFDGTAFARDGVVAVTINYRLAAEGFGFFPDAVPNRGLLDIVAALEWVQAEIAAFGGDPARVTICGESAGAMAVCTLLAVPRAQGLFRRAISQSGTAHHVHTVERAQLVAAELAGELGTKPTAEAIAAVPEDRLHAASNVVMNRLTSGQDPRFAGFTRLTFQPVVDGDILPEHPFPAVAAGASSDVDLLIGANAEEYGLFVAPTGMWDKLTEDALRATTSRICPDPDAMIATYRSRRPGASPAELFVAIQSDWFCVAPTERLVAVRREGTHAYQFAWRPSTYDGRAGACHTLEIPFVFDTLNDPWGIELRGTDALQAVADEMHAAWVAFVRDGDPGWPVHGVAGTVRRFGAPSEMVTDPWAEAREAWAGRDF</sequence>